<dbReference type="EMBL" id="BNJQ01000027">
    <property type="protein sequence ID" value="GHP10035.1"/>
    <property type="molecule type" value="Genomic_DNA"/>
</dbReference>
<feature type="compositionally biased region" description="Low complexity" evidence="2">
    <location>
        <begin position="620"/>
        <end position="631"/>
    </location>
</feature>
<evidence type="ECO:0000313" key="3">
    <source>
        <dbReference type="EMBL" id="GHP10035.1"/>
    </source>
</evidence>
<dbReference type="Gene3D" id="1.25.40.60">
    <property type="match status" value="1"/>
</dbReference>
<reference evidence="3" key="1">
    <citation type="submission" date="2020-10" db="EMBL/GenBank/DDBJ databases">
        <title>Unveiling of a novel bifunctional photoreceptor, Dualchrome1, isolated from a cosmopolitan green alga.</title>
        <authorList>
            <person name="Suzuki S."/>
            <person name="Kawachi M."/>
        </authorList>
    </citation>
    <scope>NUCLEOTIDE SEQUENCE</scope>
    <source>
        <strain evidence="3">NIES 2893</strain>
    </source>
</reference>
<feature type="region of interest" description="Disordered" evidence="2">
    <location>
        <begin position="518"/>
        <end position="548"/>
    </location>
</feature>
<dbReference type="OrthoDB" id="2228at2759"/>
<comment type="similarity">
    <text evidence="1">Belongs to the STXBP/unc-18/SEC1 family.</text>
</comment>
<dbReference type="Pfam" id="PF00995">
    <property type="entry name" value="Sec1"/>
    <property type="match status" value="1"/>
</dbReference>
<feature type="region of interest" description="Disordered" evidence="2">
    <location>
        <begin position="315"/>
        <end position="335"/>
    </location>
</feature>
<dbReference type="InterPro" id="IPR027482">
    <property type="entry name" value="Sec1-like_dom2"/>
</dbReference>
<sequence>MAAAPSSLPAVTGASGAGPSALSRALLHRLRSEVLGSVGPQDLVGSTWRVLVLDATTTPVLSACMKMADLVDLGFSLVEDLNKGREPMPTMPVTYFIEPSVNSVNRLIADWPHGEARYREARVYFSRAVPPQLLDAIKRCQPLISRLTALAEANVEFIASDPRAFTVPVPRAMLRLYGEASIAGGSRDADAACEEIGARLATVFATLGEAPRVRYRRVASVDAEDVPGGARRADTTRRVAEAAARALAATGASMGSASGPELLVVDRGFDAVAPVIHDFHYETLACDLFAVRADGVYVPPAPGTLDAAATAHSELAAAPPPPPPPAGASSNHHVLGPTDELFGELRFLHVAEAFERLDAKLKDFTSRNAAARARKAGEQAGKEGSLQATNTRDLSKLVAALPEYQIEMRRLSCHVDMSARMNAALTARSLKDLGTLEQELVAGKKQGKDLVPFLSGPAGGNCHPSDKLRALICYGATHLRKFDGAKMSQWRKVANLTAADMAAIESLERLGIPVTKEAPKGSLNETSGEGKSTWFGGKKHNFHKSRSSEDMQEAAYELDAFTPRLADLVVACSAGELDSSEFVDVGAGAHQMPPPAASGALASASAASAPKGKSLRSKRSSSSGGAPSGDDAYAAAARGGVSAVGGSTRATQSAALVVFVVGGVGRSEVRMAHLLSRKLGRDVIVGGCSIDTPCEFIDSLRSLGSASPL</sequence>
<feature type="region of interest" description="Disordered" evidence="2">
    <location>
        <begin position="593"/>
        <end position="631"/>
    </location>
</feature>
<dbReference type="InterPro" id="IPR036045">
    <property type="entry name" value="Sec1-like_sf"/>
</dbReference>
<dbReference type="GO" id="GO:0016192">
    <property type="term" value="P:vesicle-mediated transport"/>
    <property type="evidence" value="ECO:0007669"/>
    <property type="project" value="InterPro"/>
</dbReference>
<evidence type="ECO:0008006" key="5">
    <source>
        <dbReference type="Google" id="ProtNLM"/>
    </source>
</evidence>
<dbReference type="Gene3D" id="3.40.50.2060">
    <property type="match status" value="1"/>
</dbReference>
<accession>A0A830HTK4</accession>
<organism evidence="3 4">
    <name type="scientific">Pycnococcus provasolii</name>
    <dbReference type="NCBI Taxonomy" id="41880"/>
    <lineage>
        <taxon>Eukaryota</taxon>
        <taxon>Viridiplantae</taxon>
        <taxon>Chlorophyta</taxon>
        <taxon>Pseudoscourfieldiophyceae</taxon>
        <taxon>Pseudoscourfieldiales</taxon>
        <taxon>Pycnococcaceae</taxon>
        <taxon>Pycnococcus</taxon>
    </lineage>
</organism>
<evidence type="ECO:0000256" key="2">
    <source>
        <dbReference type="SAM" id="MobiDB-lite"/>
    </source>
</evidence>
<dbReference type="InterPro" id="IPR043154">
    <property type="entry name" value="Sec-1-like_dom1"/>
</dbReference>
<dbReference type="Gene3D" id="3.90.830.10">
    <property type="entry name" value="Syntaxin Binding Protein 1, Chain A, domain 2"/>
    <property type="match status" value="1"/>
</dbReference>
<dbReference type="Gene3D" id="3.40.50.1910">
    <property type="match status" value="1"/>
</dbReference>
<comment type="caution">
    <text evidence="3">The sequence shown here is derived from an EMBL/GenBank/DDBJ whole genome shotgun (WGS) entry which is preliminary data.</text>
</comment>
<dbReference type="PANTHER" id="PTHR11679">
    <property type="entry name" value="VESICLE PROTEIN SORTING-ASSOCIATED"/>
    <property type="match status" value="1"/>
</dbReference>
<dbReference type="InterPro" id="IPR043127">
    <property type="entry name" value="Sec-1-like_dom3a"/>
</dbReference>
<keyword evidence="4" id="KW-1185">Reference proteome</keyword>
<evidence type="ECO:0000313" key="4">
    <source>
        <dbReference type="Proteomes" id="UP000660262"/>
    </source>
</evidence>
<dbReference type="AlphaFoldDB" id="A0A830HTK4"/>
<protein>
    <recommendedName>
        <fullName evidence="5">Sec1-like protein</fullName>
    </recommendedName>
</protein>
<dbReference type="InterPro" id="IPR001619">
    <property type="entry name" value="Sec1-like"/>
</dbReference>
<dbReference type="PIRSF" id="PIRSF005715">
    <property type="entry name" value="VPS45_Sec1"/>
    <property type="match status" value="1"/>
</dbReference>
<feature type="compositionally biased region" description="Low complexity" evidence="2">
    <location>
        <begin position="597"/>
        <end position="612"/>
    </location>
</feature>
<name>A0A830HTK4_9CHLO</name>
<proteinExistence type="inferred from homology"/>
<dbReference type="SUPFAM" id="SSF56815">
    <property type="entry name" value="Sec1/munc18-like (SM) proteins"/>
    <property type="match status" value="1"/>
</dbReference>
<evidence type="ECO:0000256" key="1">
    <source>
        <dbReference type="ARBA" id="ARBA00009884"/>
    </source>
</evidence>
<dbReference type="Proteomes" id="UP000660262">
    <property type="component" value="Unassembled WGS sequence"/>
</dbReference>
<gene>
    <name evidence="3" type="ORF">PPROV_000876800</name>
</gene>